<evidence type="ECO:0000256" key="2">
    <source>
        <dbReference type="SAM" id="SignalP"/>
    </source>
</evidence>
<dbReference type="EMBL" id="FRCA01000018">
    <property type="protein sequence ID" value="SHM91646.1"/>
    <property type="molecule type" value="Genomic_DNA"/>
</dbReference>
<evidence type="ECO:0000313" key="6">
    <source>
        <dbReference type="Proteomes" id="UP000184123"/>
    </source>
</evidence>
<dbReference type="PANTHER" id="PTHR43037">
    <property type="entry name" value="UNNAMED PRODUCT-RELATED"/>
    <property type="match status" value="1"/>
</dbReference>
<organism evidence="5 6">
    <name type="scientific">Halomonas cupida</name>
    <dbReference type="NCBI Taxonomy" id="44933"/>
    <lineage>
        <taxon>Bacteria</taxon>
        <taxon>Pseudomonadati</taxon>
        <taxon>Pseudomonadota</taxon>
        <taxon>Gammaproteobacteria</taxon>
        <taxon>Oceanospirillales</taxon>
        <taxon>Halomonadaceae</taxon>
        <taxon>Halomonas</taxon>
    </lineage>
</organism>
<protein>
    <submittedName>
        <fullName evidence="5">Alpha/beta hydrolase family protein</fullName>
    </submittedName>
    <submittedName>
        <fullName evidence="4">Phospholipase</fullName>
    </submittedName>
</protein>
<keyword evidence="5" id="KW-0378">Hydrolase</keyword>
<feature type="signal peptide" evidence="2">
    <location>
        <begin position="1"/>
        <end position="22"/>
    </location>
</feature>
<reference evidence="5 6" key="1">
    <citation type="submission" date="2016-11" db="EMBL/GenBank/DDBJ databases">
        <authorList>
            <person name="Jaros S."/>
            <person name="Januszkiewicz K."/>
            <person name="Wedrychowicz H."/>
        </authorList>
    </citation>
    <scope>NUCLEOTIDE SEQUENCE [LARGE SCALE GENOMIC DNA]</scope>
    <source>
        <strain evidence="5 6">DSM 4740</strain>
    </source>
</reference>
<dbReference type="STRING" id="44933.SAMN05660971_04255"/>
<evidence type="ECO:0000313" key="7">
    <source>
        <dbReference type="Proteomes" id="UP000321726"/>
    </source>
</evidence>
<dbReference type="GO" id="GO:0016787">
    <property type="term" value="F:hydrolase activity"/>
    <property type="evidence" value="ECO:0007669"/>
    <property type="project" value="UniProtKB-KW"/>
</dbReference>
<dbReference type="InterPro" id="IPR050955">
    <property type="entry name" value="Plant_Biomass_Hydrol_Est"/>
</dbReference>
<evidence type="ECO:0000313" key="5">
    <source>
        <dbReference type="EMBL" id="SHM91646.1"/>
    </source>
</evidence>
<dbReference type="InterPro" id="IPR029058">
    <property type="entry name" value="AB_hydrolase_fold"/>
</dbReference>
<keyword evidence="7" id="KW-1185">Reference proteome</keyword>
<dbReference type="RefSeq" id="WP_073437228.1">
    <property type="nucleotide sequence ID" value="NZ_BJXU01000188.1"/>
</dbReference>
<proteinExistence type="predicted"/>
<dbReference type="Proteomes" id="UP000321726">
    <property type="component" value="Unassembled WGS sequence"/>
</dbReference>
<keyword evidence="1 2" id="KW-0732">Signal</keyword>
<evidence type="ECO:0000313" key="4">
    <source>
        <dbReference type="EMBL" id="GEN26127.1"/>
    </source>
</evidence>
<dbReference type="EMBL" id="BJXU01000188">
    <property type="protein sequence ID" value="GEN26127.1"/>
    <property type="molecule type" value="Genomic_DNA"/>
</dbReference>
<sequence length="245" mass="27414">MLNMVKRWGLCALLLVTASVHAEQTAEVMEKDVETRMQYLVYLPDDYASTEGDYPLVLYLHGGDESGDDIDKLRTGGLPLLVEQGQEFPFIILSPQNPYTELFFPIERVKTLLDDVVERYRVDESRISVVGYSRGAYGAWMMSEQYPETFAGVVPIAGGGIARYLGRTGEDVAFWVFHGARDDVISLSESVDMVEGLKALGRDVTLTVYSDADHSDVWQRALAEPELTDWLMQRSTAEATEAQTQ</sequence>
<dbReference type="PANTHER" id="PTHR43037:SF1">
    <property type="entry name" value="BLL1128 PROTEIN"/>
    <property type="match status" value="1"/>
</dbReference>
<dbReference type="Gene3D" id="3.40.50.1820">
    <property type="entry name" value="alpha/beta hydrolase"/>
    <property type="match status" value="1"/>
</dbReference>
<dbReference type="InterPro" id="IPR002925">
    <property type="entry name" value="Dienelactn_hydro"/>
</dbReference>
<dbReference type="Pfam" id="PF01738">
    <property type="entry name" value="DLH"/>
    <property type="match status" value="1"/>
</dbReference>
<evidence type="ECO:0000256" key="1">
    <source>
        <dbReference type="ARBA" id="ARBA00022729"/>
    </source>
</evidence>
<gene>
    <name evidence="4" type="ORF">HCU01_40760</name>
    <name evidence="5" type="ORF">SAMN05660971_04255</name>
</gene>
<feature type="chain" id="PRO_5012025801" evidence="2">
    <location>
        <begin position="23"/>
        <end position="245"/>
    </location>
</feature>
<name>A0A1M7ML97_9GAMM</name>
<accession>A0A1M7ML97</accession>
<evidence type="ECO:0000259" key="3">
    <source>
        <dbReference type="Pfam" id="PF01738"/>
    </source>
</evidence>
<dbReference type="Proteomes" id="UP000184123">
    <property type="component" value="Unassembled WGS sequence"/>
</dbReference>
<dbReference type="SUPFAM" id="SSF53474">
    <property type="entry name" value="alpha/beta-Hydrolases"/>
    <property type="match status" value="1"/>
</dbReference>
<feature type="domain" description="Dienelactone hydrolase" evidence="3">
    <location>
        <begin position="115"/>
        <end position="215"/>
    </location>
</feature>
<dbReference type="AlphaFoldDB" id="A0A1M7ML97"/>
<reference evidence="4 7" key="2">
    <citation type="submission" date="2019-07" db="EMBL/GenBank/DDBJ databases">
        <title>Whole genome shotgun sequence of Halomonas cupida NBRC 102219.</title>
        <authorList>
            <person name="Hosoyama A."/>
            <person name="Uohara A."/>
            <person name="Ohji S."/>
            <person name="Ichikawa N."/>
        </authorList>
    </citation>
    <scope>NUCLEOTIDE SEQUENCE [LARGE SCALE GENOMIC DNA]</scope>
    <source>
        <strain evidence="4 7">NBRC 102219</strain>
    </source>
</reference>